<dbReference type="OrthoDB" id="9808002at2"/>
<feature type="domain" description="Aminotransferase class V" evidence="10">
    <location>
        <begin position="11"/>
        <end position="364"/>
    </location>
</feature>
<comment type="similarity">
    <text evidence="2">Belongs to the class-V pyridoxal-phosphate-dependent aminotransferase family. NifS/IscS subfamily.</text>
</comment>
<dbReference type="InterPro" id="IPR015422">
    <property type="entry name" value="PyrdxlP-dep_Trfase_small"/>
</dbReference>
<evidence type="ECO:0000256" key="3">
    <source>
        <dbReference type="ARBA" id="ARBA00022679"/>
    </source>
</evidence>
<evidence type="ECO:0000256" key="4">
    <source>
        <dbReference type="ARBA" id="ARBA00022723"/>
    </source>
</evidence>
<dbReference type="PANTHER" id="PTHR11601:SF34">
    <property type="entry name" value="CYSTEINE DESULFURASE"/>
    <property type="match status" value="1"/>
</dbReference>
<name>A0A4R9LZ42_9LEPT</name>
<comment type="catalytic activity">
    <reaction evidence="8">
        <text>(sulfur carrier)-H + L-cysteine = (sulfur carrier)-SH + L-alanine</text>
        <dbReference type="Rhea" id="RHEA:43892"/>
        <dbReference type="Rhea" id="RHEA-COMP:14737"/>
        <dbReference type="Rhea" id="RHEA-COMP:14739"/>
        <dbReference type="ChEBI" id="CHEBI:29917"/>
        <dbReference type="ChEBI" id="CHEBI:35235"/>
        <dbReference type="ChEBI" id="CHEBI:57972"/>
        <dbReference type="ChEBI" id="CHEBI:64428"/>
        <dbReference type="EC" id="2.8.1.7"/>
    </reaction>
</comment>
<keyword evidence="3 11" id="KW-0808">Transferase</keyword>
<evidence type="ECO:0000256" key="6">
    <source>
        <dbReference type="ARBA" id="ARBA00023004"/>
    </source>
</evidence>
<dbReference type="RefSeq" id="WP_135760856.1">
    <property type="nucleotide sequence ID" value="NZ_RQHW01000047.1"/>
</dbReference>
<evidence type="ECO:0000256" key="2">
    <source>
        <dbReference type="ARBA" id="ARBA00006490"/>
    </source>
</evidence>
<accession>A0A4R9LZ42</accession>
<dbReference type="Gene3D" id="3.40.640.10">
    <property type="entry name" value="Type I PLP-dependent aspartate aminotransferase-like (Major domain)"/>
    <property type="match status" value="1"/>
</dbReference>
<dbReference type="GO" id="GO:0046872">
    <property type="term" value="F:metal ion binding"/>
    <property type="evidence" value="ECO:0007669"/>
    <property type="project" value="UniProtKB-KW"/>
</dbReference>
<protein>
    <submittedName>
        <fullName evidence="11">Aminotransferase class V-fold PLP-dependent enzyme</fullName>
    </submittedName>
</protein>
<evidence type="ECO:0000259" key="10">
    <source>
        <dbReference type="Pfam" id="PF00266"/>
    </source>
</evidence>
<dbReference type="InterPro" id="IPR015424">
    <property type="entry name" value="PyrdxlP-dep_Trfase"/>
</dbReference>
<keyword evidence="9" id="KW-0175">Coiled coil</keyword>
<keyword evidence="11" id="KW-0032">Aminotransferase</keyword>
<gene>
    <name evidence="11" type="ORF">EHS15_12190</name>
</gene>
<evidence type="ECO:0000256" key="1">
    <source>
        <dbReference type="ARBA" id="ARBA00001933"/>
    </source>
</evidence>
<dbReference type="Proteomes" id="UP000298058">
    <property type="component" value="Unassembled WGS sequence"/>
</dbReference>
<evidence type="ECO:0000256" key="5">
    <source>
        <dbReference type="ARBA" id="ARBA00022898"/>
    </source>
</evidence>
<proteinExistence type="inferred from homology"/>
<evidence type="ECO:0000256" key="7">
    <source>
        <dbReference type="ARBA" id="ARBA00023014"/>
    </source>
</evidence>
<reference evidence="11" key="1">
    <citation type="journal article" date="2019" name="PLoS Negl. Trop. Dis.">
        <title>Revisiting the worldwide diversity of Leptospira species in the environment.</title>
        <authorList>
            <person name="Vincent A.T."/>
            <person name="Schiettekatte O."/>
            <person name="Bourhy P."/>
            <person name="Veyrier F.J."/>
            <person name="Picardeau M."/>
        </authorList>
    </citation>
    <scope>NUCLEOTIDE SEQUENCE [LARGE SCALE GENOMIC DNA]</scope>
    <source>
        <strain evidence="11">201300427</strain>
    </source>
</reference>
<dbReference type="GO" id="GO:0031071">
    <property type="term" value="F:cysteine desulfurase activity"/>
    <property type="evidence" value="ECO:0007669"/>
    <property type="project" value="UniProtKB-EC"/>
</dbReference>
<comment type="caution">
    <text evidence="11">The sequence shown here is derived from an EMBL/GenBank/DDBJ whole genome shotgun (WGS) entry which is preliminary data.</text>
</comment>
<dbReference type="SUPFAM" id="SSF53383">
    <property type="entry name" value="PLP-dependent transferases"/>
    <property type="match status" value="1"/>
</dbReference>
<organism evidence="11 12">
    <name type="scientific">Leptospira idonii</name>
    <dbReference type="NCBI Taxonomy" id="1193500"/>
    <lineage>
        <taxon>Bacteria</taxon>
        <taxon>Pseudomonadati</taxon>
        <taxon>Spirochaetota</taxon>
        <taxon>Spirochaetia</taxon>
        <taxon>Leptospirales</taxon>
        <taxon>Leptospiraceae</taxon>
        <taxon>Leptospira</taxon>
    </lineage>
</organism>
<dbReference type="AlphaFoldDB" id="A0A4R9LZ42"/>
<dbReference type="PIRSF" id="PIRSF005572">
    <property type="entry name" value="NifS"/>
    <property type="match status" value="1"/>
</dbReference>
<dbReference type="InterPro" id="IPR000192">
    <property type="entry name" value="Aminotrans_V_dom"/>
</dbReference>
<comment type="cofactor">
    <cofactor evidence="1">
        <name>pyridoxal 5'-phosphate</name>
        <dbReference type="ChEBI" id="CHEBI:597326"/>
    </cofactor>
</comment>
<dbReference type="GO" id="GO:0008483">
    <property type="term" value="F:transaminase activity"/>
    <property type="evidence" value="ECO:0007669"/>
    <property type="project" value="UniProtKB-KW"/>
</dbReference>
<dbReference type="Pfam" id="PF00266">
    <property type="entry name" value="Aminotran_5"/>
    <property type="match status" value="1"/>
</dbReference>
<dbReference type="InterPro" id="IPR016454">
    <property type="entry name" value="Cysteine_dSase"/>
</dbReference>
<keyword evidence="5" id="KW-0663">Pyridoxal phosphate</keyword>
<dbReference type="Gene3D" id="3.90.1150.10">
    <property type="entry name" value="Aspartate Aminotransferase, domain 1"/>
    <property type="match status" value="1"/>
</dbReference>
<keyword evidence="7" id="KW-0411">Iron-sulfur</keyword>
<dbReference type="PANTHER" id="PTHR11601">
    <property type="entry name" value="CYSTEINE DESULFURYLASE FAMILY MEMBER"/>
    <property type="match status" value="1"/>
</dbReference>
<dbReference type="Gene3D" id="1.10.260.50">
    <property type="match status" value="1"/>
</dbReference>
<dbReference type="EMBL" id="RQHW01000047">
    <property type="protein sequence ID" value="TGN18169.1"/>
    <property type="molecule type" value="Genomic_DNA"/>
</dbReference>
<feature type="coiled-coil region" evidence="9">
    <location>
        <begin position="247"/>
        <end position="277"/>
    </location>
</feature>
<evidence type="ECO:0000313" key="11">
    <source>
        <dbReference type="EMBL" id="TGN18169.1"/>
    </source>
</evidence>
<dbReference type="InterPro" id="IPR015421">
    <property type="entry name" value="PyrdxlP-dep_Trfase_major"/>
</dbReference>
<evidence type="ECO:0000313" key="12">
    <source>
        <dbReference type="Proteomes" id="UP000298058"/>
    </source>
</evidence>
<keyword evidence="6" id="KW-0408">Iron</keyword>
<dbReference type="GO" id="GO:0051536">
    <property type="term" value="F:iron-sulfur cluster binding"/>
    <property type="evidence" value="ECO:0007669"/>
    <property type="project" value="UniProtKB-KW"/>
</dbReference>
<keyword evidence="12" id="KW-1185">Reference proteome</keyword>
<sequence>MRSPFPSEISYFDYNATHPPFSELLELSLKEYLTDFYNPSGATRFSLRNQGKIESVRKYFSELTGKKESSLIFSSTGTEANYLLIQNLRDRFPELNEVIVSPFEHSSMYGALDDYGFEKKIISTNKSGKILLSSLETLLQNSPLPVICLMAGNETGVLQPVREISEIARSHNSPFFSDLMQAFGKTEVDFDLFDGFSFSSHKIGGGMGTAITSVCYDSKNFHLFAGGNQENGHRAGTENLPSILAFREASKLQLEELANKNKKLENYRIRIESSLKEWGCKIIAEDSNRLYNTSFVLLPIEELDFFLLGMEEKKIIISTGSSCKSRAREASGSLLAMGYSKEEALRCIRISTGYFTTEEEVKHLLTSFEELIEKFRSF</sequence>
<evidence type="ECO:0000256" key="8">
    <source>
        <dbReference type="ARBA" id="ARBA00050776"/>
    </source>
</evidence>
<keyword evidence="4" id="KW-0479">Metal-binding</keyword>
<evidence type="ECO:0000256" key="9">
    <source>
        <dbReference type="SAM" id="Coils"/>
    </source>
</evidence>